<evidence type="ECO:0000313" key="1">
    <source>
        <dbReference type="EMBL" id="MBG9387208.1"/>
    </source>
</evidence>
<dbReference type="AlphaFoldDB" id="A0A931H281"/>
<protein>
    <submittedName>
        <fullName evidence="1">RNA-binding protein</fullName>
    </submittedName>
</protein>
<dbReference type="RefSeq" id="WP_196985148.1">
    <property type="nucleotide sequence ID" value="NZ_JADWYS010000001.1"/>
</dbReference>
<dbReference type="EMBL" id="JADWYS010000001">
    <property type="protein sequence ID" value="MBG9387208.1"/>
    <property type="molecule type" value="Genomic_DNA"/>
</dbReference>
<organism evidence="1 2">
    <name type="scientific">Caenimonas aquaedulcis</name>
    <dbReference type="NCBI Taxonomy" id="2793270"/>
    <lineage>
        <taxon>Bacteria</taxon>
        <taxon>Pseudomonadati</taxon>
        <taxon>Pseudomonadota</taxon>
        <taxon>Betaproteobacteria</taxon>
        <taxon>Burkholderiales</taxon>
        <taxon>Comamonadaceae</taxon>
        <taxon>Caenimonas</taxon>
    </lineage>
</organism>
<keyword evidence="2" id="KW-1185">Reference proteome</keyword>
<accession>A0A931H281</accession>
<reference evidence="1" key="1">
    <citation type="submission" date="2020-11" db="EMBL/GenBank/DDBJ databases">
        <title>Bacterial whole genome sequence for Caenimonas sp. DR4.4.</title>
        <authorList>
            <person name="Le V."/>
            <person name="Ko S.-R."/>
            <person name="Ahn C.-Y."/>
            <person name="Oh H.-M."/>
        </authorList>
    </citation>
    <scope>NUCLEOTIDE SEQUENCE</scope>
    <source>
        <strain evidence="1">DR4.4</strain>
    </source>
</reference>
<proteinExistence type="predicted"/>
<sequence>MKPFQLEPGMLTMRGVFYPTGYMFLMFPTEQDARDAERLLEENGYTDEAISLLTPEMIQEHIARTVGSADIPMPSAGTEADTVRQFSEYASQGHHALMIHAPKASESERVMDVLKDANISYGQKYRQLVIEDLT</sequence>
<evidence type="ECO:0000313" key="2">
    <source>
        <dbReference type="Proteomes" id="UP000651050"/>
    </source>
</evidence>
<name>A0A931H281_9BURK</name>
<gene>
    <name evidence="1" type="ORF">I5803_04195</name>
</gene>
<comment type="caution">
    <text evidence="1">The sequence shown here is derived from an EMBL/GenBank/DDBJ whole genome shotgun (WGS) entry which is preliminary data.</text>
</comment>
<dbReference type="Proteomes" id="UP000651050">
    <property type="component" value="Unassembled WGS sequence"/>
</dbReference>